<keyword evidence="4" id="KW-1003">Cell membrane</keyword>
<dbReference type="FunFam" id="1.50.10.10:FF:000004">
    <property type="entry name" value="Phosphorylase b kinase regulatory subunit"/>
    <property type="match status" value="1"/>
</dbReference>
<keyword evidence="8" id="KW-0472">Membrane</keyword>
<dbReference type="AlphaFoldDB" id="A0A928VLS5"/>
<feature type="domain" description="Phosphorylase b kinase regulatory subunit alpha/beta C-terminal" evidence="13">
    <location>
        <begin position="836"/>
        <end position="1067"/>
    </location>
</feature>
<sequence>MVAIQSTPESRLDRYYQQVKAVILDRQNPISGLLPASTAVNDHGDYTDAWVRDNVYSIQAVWGLALAYGKAEVDPGRTFELEHSVVKLMRGLLFAMMRQSEKVEAFKHTQSPMDALHAKYNTAIGATVVPDDGWGHLQIDATSIFLLMLAQMTASGLSIVFNQDEVNFVQNLVYYIGRAYRTPDYGIWERGNKVNHGSPELNASSIGMAKAALTAMDGFNVFGINGGPASVIHVMPDEIARCRMILESLLPRESSSKEVDAALLSVISFPAFAIENLDLLDRTRSKITDCLEGAYGCKRFLRDGHQTVIEDTTRLHYEPRELKQFEHIECEWPLFFTYLALDGIFRGDRDQAADYLAKLDKVAVEQDGIKLLPEVYYVPEELVDAEKANPQTQIRQPNDNLPLVWAQSLYYMGQMLHEGLIGPSDVDPLNLHKRLGSTRRVTVQVALLAEDESLKDRLAAFNVPTETLQEIAPVQVRQAKELSMAYTQLGHNDKLSLTGRPQRLMRSMSTSKVYKFGNDTFVFLPTSLERDRFYITLDYHFLISNFKSELSYIQRHWRQLGRPLVTLMITHDMLDKGMDTLLKMVQELQDGICAEVPVKLGPMKQMMLTASRDRLDFLPDFDGAAYTEAAFYKPYLQYEPSQTAPLSSLQEFMLEQETDESALAQRLQASRNLYEKVEILATLVNLKGLMFDTGIGEDGESVRVGRLIDELYRKASRGDANGRPYWGIVRRAAGLLDKVDAALTDAVAEILVRQKQIAVGLSYSEAALITQPLPHNELLEKLRTLCREDIRDRVLTQEILIYLSSLMKAEPTMVQGLLTLRVGYFIVLMTNDLAQELEVTQDEAYEKLMQLSPYEIKMRLAQILLGYEQRTRSVFQRESLQLGLKEAEIDWIVPIDEPEDAQDWLRYRQMEGGRGGVPQDFYPSVWKLLHHCKGLIIGDKLERRNRLESESLVFEMTAGEKNFALQVDHLLNKIPAPEYRHVNIEALMELSVIMEKNPDIKIPDYIVLDILIGHAVRLAWLDRHPEHTDCYDEYKTSAWSSFYTSSTYACAAFVAKALQFLTRLGQTSEGLDHSETSETAEVAESI</sequence>
<keyword evidence="6" id="KW-0321">Glycogen metabolism</keyword>
<evidence type="ECO:0000256" key="1">
    <source>
        <dbReference type="ARBA" id="ARBA00004342"/>
    </source>
</evidence>
<comment type="caution">
    <text evidence="14">The sequence shown here is derived from an EMBL/GenBank/DDBJ whole genome shotgun (WGS) entry which is preliminary data.</text>
</comment>
<protein>
    <submittedName>
        <fullName evidence="14">Glycoside hydrolase family 15 protein</fullName>
    </submittedName>
</protein>
<keyword evidence="9" id="KW-0119">Carbohydrate metabolism</keyword>
<evidence type="ECO:0000313" key="14">
    <source>
        <dbReference type="EMBL" id="MBE9030068.1"/>
    </source>
</evidence>
<evidence type="ECO:0000256" key="6">
    <source>
        <dbReference type="ARBA" id="ARBA00022600"/>
    </source>
</evidence>
<reference evidence="14" key="1">
    <citation type="submission" date="2020-10" db="EMBL/GenBank/DDBJ databases">
        <authorList>
            <person name="Castelo-Branco R."/>
            <person name="Eusebio N."/>
            <person name="Adriana R."/>
            <person name="Vieira A."/>
            <person name="Brugerolle De Fraissinette N."/>
            <person name="Rezende De Castro R."/>
            <person name="Schneider M.P."/>
            <person name="Vasconcelos V."/>
            <person name="Leao P.N."/>
        </authorList>
    </citation>
    <scope>NUCLEOTIDE SEQUENCE</scope>
    <source>
        <strain evidence="14">LEGE 11480</strain>
    </source>
</reference>
<evidence type="ECO:0000313" key="15">
    <source>
        <dbReference type="Proteomes" id="UP000625316"/>
    </source>
</evidence>
<comment type="subcellular location">
    <subcellularLocation>
        <location evidence="1">Cell membrane</location>
        <topology evidence="1">Lipid-anchor</topology>
        <orientation evidence="1">Cytoplasmic side</orientation>
    </subcellularLocation>
</comment>
<evidence type="ECO:0000256" key="7">
    <source>
        <dbReference type="ARBA" id="ARBA00022860"/>
    </source>
</evidence>
<evidence type="ECO:0000259" key="13">
    <source>
        <dbReference type="Pfam" id="PF19292"/>
    </source>
</evidence>
<evidence type="ECO:0000259" key="12">
    <source>
        <dbReference type="Pfam" id="PF00723"/>
    </source>
</evidence>
<dbReference type="RefSeq" id="WP_264324895.1">
    <property type="nucleotide sequence ID" value="NZ_JADEXQ010000028.1"/>
</dbReference>
<evidence type="ECO:0000256" key="8">
    <source>
        <dbReference type="ARBA" id="ARBA00023136"/>
    </source>
</evidence>
<dbReference type="SUPFAM" id="SSF48208">
    <property type="entry name" value="Six-hairpin glycosidases"/>
    <property type="match status" value="1"/>
</dbReference>
<dbReference type="PANTHER" id="PTHR10749:SF7">
    <property type="entry name" value="PHOSPHORYLASE B KINASE REGULATORY SUBUNIT ALPHA-RELATED"/>
    <property type="match status" value="1"/>
</dbReference>
<dbReference type="Proteomes" id="UP000625316">
    <property type="component" value="Unassembled WGS sequence"/>
</dbReference>
<evidence type="ECO:0000256" key="3">
    <source>
        <dbReference type="ARBA" id="ARBA00007128"/>
    </source>
</evidence>
<feature type="domain" description="GH15-like" evidence="12">
    <location>
        <begin position="10"/>
        <end position="823"/>
    </location>
</feature>
<proteinExistence type="inferred from homology"/>
<keyword evidence="10" id="KW-0449">Lipoprotein</keyword>
<comment type="similarity">
    <text evidence="3">Belongs to the phosphorylase b kinase regulatory chain family.</text>
</comment>
<dbReference type="PANTHER" id="PTHR10749">
    <property type="entry name" value="PHOSPHORYLASE B KINASE REGULATORY SUBUNIT"/>
    <property type="match status" value="1"/>
</dbReference>
<keyword evidence="7" id="KW-0112">Calmodulin-binding</keyword>
<gene>
    <name evidence="14" type="ORF">IQ266_10045</name>
</gene>
<evidence type="ECO:0000256" key="5">
    <source>
        <dbReference type="ARBA" id="ARBA00022553"/>
    </source>
</evidence>
<keyword evidence="14" id="KW-0378">Hydrolase</keyword>
<dbReference type="GO" id="GO:0005964">
    <property type="term" value="C:phosphorylase kinase complex"/>
    <property type="evidence" value="ECO:0007669"/>
    <property type="project" value="TreeGrafter"/>
</dbReference>
<name>A0A928VLS5_9CYAN</name>
<keyword evidence="15" id="KW-1185">Reference proteome</keyword>
<dbReference type="InterPro" id="IPR008928">
    <property type="entry name" value="6-hairpin_glycosidase_sf"/>
</dbReference>
<dbReference type="Pfam" id="PF19292">
    <property type="entry name" value="KPBB_C"/>
    <property type="match status" value="1"/>
</dbReference>
<keyword evidence="11" id="KW-0636">Prenylation</keyword>
<evidence type="ECO:0000256" key="11">
    <source>
        <dbReference type="ARBA" id="ARBA00023289"/>
    </source>
</evidence>
<dbReference type="EMBL" id="JADEXQ010000028">
    <property type="protein sequence ID" value="MBE9030068.1"/>
    <property type="molecule type" value="Genomic_DNA"/>
</dbReference>
<dbReference type="InterPro" id="IPR012341">
    <property type="entry name" value="6hp_glycosidase-like_sf"/>
</dbReference>
<dbReference type="GO" id="GO:0005886">
    <property type="term" value="C:plasma membrane"/>
    <property type="evidence" value="ECO:0007669"/>
    <property type="project" value="UniProtKB-SubCell"/>
</dbReference>
<dbReference type="GO" id="GO:0005516">
    <property type="term" value="F:calmodulin binding"/>
    <property type="evidence" value="ECO:0007669"/>
    <property type="project" value="UniProtKB-KW"/>
</dbReference>
<dbReference type="GO" id="GO:0016787">
    <property type="term" value="F:hydrolase activity"/>
    <property type="evidence" value="ECO:0007669"/>
    <property type="project" value="UniProtKB-KW"/>
</dbReference>
<dbReference type="InterPro" id="IPR008734">
    <property type="entry name" value="PHK_A/B_su"/>
</dbReference>
<keyword evidence="5" id="KW-0597">Phosphoprotein</keyword>
<evidence type="ECO:0000256" key="9">
    <source>
        <dbReference type="ARBA" id="ARBA00023277"/>
    </source>
</evidence>
<dbReference type="InterPro" id="IPR011613">
    <property type="entry name" value="GH15-like"/>
</dbReference>
<organism evidence="14 15">
    <name type="scientific">Romeriopsis navalis LEGE 11480</name>
    <dbReference type="NCBI Taxonomy" id="2777977"/>
    <lineage>
        <taxon>Bacteria</taxon>
        <taxon>Bacillati</taxon>
        <taxon>Cyanobacteriota</taxon>
        <taxon>Cyanophyceae</taxon>
        <taxon>Leptolyngbyales</taxon>
        <taxon>Leptolyngbyaceae</taxon>
        <taxon>Romeriopsis</taxon>
        <taxon>Romeriopsis navalis</taxon>
    </lineage>
</organism>
<comment type="pathway">
    <text evidence="2">Glycan biosynthesis; glycogen metabolism.</text>
</comment>
<dbReference type="InterPro" id="IPR045583">
    <property type="entry name" value="KPBA/B_C"/>
</dbReference>
<evidence type="ECO:0000256" key="10">
    <source>
        <dbReference type="ARBA" id="ARBA00023288"/>
    </source>
</evidence>
<dbReference type="GO" id="GO:0005977">
    <property type="term" value="P:glycogen metabolic process"/>
    <property type="evidence" value="ECO:0007669"/>
    <property type="project" value="UniProtKB-KW"/>
</dbReference>
<dbReference type="Gene3D" id="1.50.10.10">
    <property type="match status" value="1"/>
</dbReference>
<evidence type="ECO:0000256" key="4">
    <source>
        <dbReference type="ARBA" id="ARBA00022475"/>
    </source>
</evidence>
<dbReference type="Pfam" id="PF00723">
    <property type="entry name" value="Glyco_hydro_15"/>
    <property type="match status" value="1"/>
</dbReference>
<evidence type="ECO:0000256" key="2">
    <source>
        <dbReference type="ARBA" id="ARBA00005131"/>
    </source>
</evidence>
<accession>A0A928VLS5</accession>